<feature type="compositionally biased region" description="Polar residues" evidence="2">
    <location>
        <begin position="420"/>
        <end position="442"/>
    </location>
</feature>
<feature type="compositionally biased region" description="Polar residues" evidence="2">
    <location>
        <begin position="239"/>
        <end position="250"/>
    </location>
</feature>
<feature type="coiled-coil region" evidence="1">
    <location>
        <begin position="1083"/>
        <end position="1134"/>
    </location>
</feature>
<feature type="compositionally biased region" description="Polar residues" evidence="2">
    <location>
        <begin position="1261"/>
        <end position="1270"/>
    </location>
</feature>
<feature type="compositionally biased region" description="Polar residues" evidence="2">
    <location>
        <begin position="648"/>
        <end position="675"/>
    </location>
</feature>
<dbReference type="EMBL" id="CAJHNH020000224">
    <property type="protein sequence ID" value="CAG5116219.1"/>
    <property type="molecule type" value="Genomic_DNA"/>
</dbReference>
<dbReference type="SMART" id="SM00233">
    <property type="entry name" value="PH"/>
    <property type="match status" value="1"/>
</dbReference>
<dbReference type="InterPro" id="IPR001202">
    <property type="entry name" value="WW_dom"/>
</dbReference>
<dbReference type="SMART" id="SM00456">
    <property type="entry name" value="WW"/>
    <property type="match status" value="2"/>
</dbReference>
<evidence type="ECO:0000313" key="6">
    <source>
        <dbReference type="Proteomes" id="UP000678393"/>
    </source>
</evidence>
<dbReference type="Pfam" id="PF25541">
    <property type="entry name" value="TBCA_PH"/>
    <property type="match status" value="1"/>
</dbReference>
<sequence>MATLLPRETLPPGWNLGVTQDGRIFFINDTERTTSWLHPATGQPVMTGLQYSPDLPPGWEQDVTNEGQVFFVDHNRRRTTFDHPHQQGPSQPAASSGPVLQVSSRTQDKENFRRGDVKQRSVKAPTAKRNPNSEVVRRGWLHRLETSGISKTWKRRWCVLADFALFVYKSDDEAVTLASILLPSYRINPCTEADNIKRPFVFKVEHENTKTLYFAVDEQPDFLGWVSYLRQAAMMNGNSGFQREPNNNIRQFPMGKFPQESSQGRPQYTGPEDPNRHSGNQPYQTGRAPDSGSNMIPGSSYQGYGDPASPMYPPADQKYSTGYGNPIYSSQTAVQQLRQVFPGENNNSSPNNSLNRGSQLYPSDSRDHSFNPNQSHSSASFAEKPGSFRTDPTLQQSNTGHQQQQQQQQQPLRNGFASDSARNSLAQSDSIRSGQGYNSVQREQQHPGKPLAGSAAVEQRRDDSYRDSISDTENRVKHLNRWDQNFPSLDEEHIHSSVDDLLDGMKGKLADKSNTFNARSKSHENFSQFPSSQQPQNQIQKRPVSQYLEQHPPTHLPRNTQYQAHNDAAQGLNNRPIPAPRSDHSYQRPQMDGTLRSSGSSQGSSLQHSPPYQPQREFQRTLQQPPPPPARDPRTSIRDNRDLAQPQVYPQQASQAMDSSRGSIRGPGSQSFISNQHIPPLQQQQPQPRIPRQHHPQGPQPRSHQAPPPERRDLQLSVNSAAQNSRSYQNSPHIYMNLPNRNMQAEDSYTNSDTSTSTPLPARPPYPSSVRQQMVEDMARVQTPTTQSDLLTSNQLNSQRMQQPAYFQYPSPRDQQHKQNSLERNNPTLQKQMLPSSQNQPKSRLSGASHTSQSSRGDRQDGPQSPQDSFSRTNMMDPEAQKLRFAYERVHSLRMAPDKAPPRRQPAQIQTVKEDPNMSDRDILETNLDKIAKKNPLSGPRLRMSISAGDLIGKTHDELVLLLIQLRRNQAGLEKARDVHRSQVEQRRPAELDYRRQMQQYGQVLDKQLLDQHEMYKEAKSHIEDIENKLEVYKPIINLLDNMVTMGSLYGGDNLMLATQYRKHLLRPDQYQPPKKMLEFSRKHQEEKLIQQTEEEIKLLSSEEVDLEEKIDRLNELDRRLQEQSVRVSSFREDKELMERALNGVLKQQDVSRRDPREMARLTQQQRMLEKEISRVTQQLAEASKELEETAAENSKLEYEVALLRTKVHGELTRSRSVPSLASETVRTKMKMEKELAKVEGIMQGLNKEGARLSEAMSTLRRSSSNSQLANALDQEDGKKKRGTYLQTDVDSGEQIDLANVRERAPPAGYLSHPQHQRQNTNTSDDWDVENADENTKRYFGLLPKEKPKGLTVRDVKRQAEQRRERDKILRDDEDYNHGE</sequence>
<feature type="compositionally biased region" description="Polar residues" evidence="2">
    <location>
        <begin position="862"/>
        <end position="874"/>
    </location>
</feature>
<feature type="compositionally biased region" description="Basic and acidic residues" evidence="2">
    <location>
        <begin position="106"/>
        <end position="119"/>
    </location>
</feature>
<organism evidence="5 6">
    <name type="scientific">Candidula unifasciata</name>
    <dbReference type="NCBI Taxonomy" id="100452"/>
    <lineage>
        <taxon>Eukaryota</taxon>
        <taxon>Metazoa</taxon>
        <taxon>Spiralia</taxon>
        <taxon>Lophotrochozoa</taxon>
        <taxon>Mollusca</taxon>
        <taxon>Gastropoda</taxon>
        <taxon>Heterobranchia</taxon>
        <taxon>Euthyneura</taxon>
        <taxon>Panpulmonata</taxon>
        <taxon>Eupulmonata</taxon>
        <taxon>Stylommatophora</taxon>
        <taxon>Helicina</taxon>
        <taxon>Helicoidea</taxon>
        <taxon>Geomitridae</taxon>
        <taxon>Candidula</taxon>
    </lineage>
</organism>
<feature type="non-terminal residue" evidence="5">
    <location>
        <position position="1380"/>
    </location>
</feature>
<dbReference type="PANTHER" id="PTHR12752:SF9">
    <property type="entry name" value="KRAMER, ISOFORM I"/>
    <property type="match status" value="1"/>
</dbReference>
<evidence type="ECO:0000259" key="3">
    <source>
        <dbReference type="PROSITE" id="PS50003"/>
    </source>
</evidence>
<feature type="compositionally biased region" description="Polar residues" evidence="2">
    <location>
        <begin position="390"/>
        <end position="401"/>
    </location>
</feature>
<reference evidence="5" key="1">
    <citation type="submission" date="2021-04" db="EMBL/GenBank/DDBJ databases">
        <authorList>
            <consortium name="Molecular Ecology Group"/>
        </authorList>
    </citation>
    <scope>NUCLEOTIDE SEQUENCE</scope>
</reference>
<accession>A0A8S3YGB7</accession>
<feature type="region of interest" description="Disordered" evidence="2">
    <location>
        <begin position="832"/>
        <end position="876"/>
    </location>
</feature>
<comment type="caution">
    <text evidence="5">The sequence shown here is derived from an EMBL/GenBank/DDBJ whole genome shotgun (WGS) entry which is preliminary data.</text>
</comment>
<feature type="compositionally biased region" description="Low complexity" evidence="2">
    <location>
        <begin position="676"/>
        <end position="687"/>
    </location>
</feature>
<dbReference type="Pfam" id="PF00397">
    <property type="entry name" value="WW"/>
    <property type="match status" value="1"/>
</dbReference>
<evidence type="ECO:0000256" key="2">
    <source>
        <dbReference type="SAM" id="MobiDB-lite"/>
    </source>
</evidence>
<feature type="compositionally biased region" description="Low complexity" evidence="2">
    <location>
        <begin position="747"/>
        <end position="758"/>
    </location>
</feature>
<proteinExistence type="predicted"/>
<feature type="region of interest" description="Disordered" evidence="2">
    <location>
        <begin position="1261"/>
        <end position="1380"/>
    </location>
</feature>
<dbReference type="PROSITE" id="PS01159">
    <property type="entry name" value="WW_DOMAIN_1"/>
    <property type="match status" value="2"/>
</dbReference>
<dbReference type="Gene3D" id="2.20.70.10">
    <property type="match status" value="2"/>
</dbReference>
<dbReference type="Gene3D" id="2.30.29.30">
    <property type="entry name" value="Pleckstrin-homology domain (PH domain)/Phosphotyrosine-binding domain (PTB)"/>
    <property type="match status" value="1"/>
</dbReference>
<feature type="compositionally biased region" description="Polar residues" evidence="2">
    <location>
        <begin position="291"/>
        <end position="302"/>
    </location>
</feature>
<feature type="compositionally biased region" description="Basic and acidic residues" evidence="2">
    <location>
        <begin position="1344"/>
        <end position="1380"/>
    </location>
</feature>
<dbReference type="OrthoDB" id="43122at2759"/>
<dbReference type="InterPro" id="IPR057971">
    <property type="entry name" value="PKHA4-7_TBCA"/>
</dbReference>
<feature type="compositionally biased region" description="Low complexity" evidence="2">
    <location>
        <begin position="696"/>
        <end position="705"/>
    </location>
</feature>
<feature type="compositionally biased region" description="Polar residues" evidence="2">
    <location>
        <begin position="832"/>
        <end position="855"/>
    </location>
</feature>
<feature type="region of interest" description="Disordered" evidence="2">
    <location>
        <begin position="518"/>
        <end position="542"/>
    </location>
</feature>
<feature type="compositionally biased region" description="Low complexity" evidence="2">
    <location>
        <begin position="525"/>
        <end position="538"/>
    </location>
</feature>
<evidence type="ECO:0000256" key="1">
    <source>
        <dbReference type="SAM" id="Coils"/>
    </source>
</evidence>
<name>A0A8S3YGB7_9EUPU</name>
<dbReference type="PROSITE" id="PS50003">
    <property type="entry name" value="PH_DOMAIN"/>
    <property type="match status" value="1"/>
</dbReference>
<feature type="domain" description="WW" evidence="4">
    <location>
        <begin position="8"/>
        <end position="41"/>
    </location>
</feature>
<dbReference type="Proteomes" id="UP000678393">
    <property type="component" value="Unassembled WGS sequence"/>
</dbReference>
<dbReference type="SUPFAM" id="SSF50729">
    <property type="entry name" value="PH domain-like"/>
    <property type="match status" value="1"/>
</dbReference>
<feature type="region of interest" description="Disordered" evidence="2">
    <location>
        <begin position="744"/>
        <end position="768"/>
    </location>
</feature>
<feature type="compositionally biased region" description="Low complexity" evidence="2">
    <location>
        <begin position="345"/>
        <end position="355"/>
    </location>
</feature>
<dbReference type="InterPro" id="IPR036020">
    <property type="entry name" value="WW_dom_sf"/>
</dbReference>
<feature type="region of interest" description="Disordered" evidence="2">
    <location>
        <begin position="342"/>
        <end position="472"/>
    </location>
</feature>
<feature type="compositionally biased region" description="Polar residues" evidence="2">
    <location>
        <begin position="370"/>
        <end position="380"/>
    </location>
</feature>
<dbReference type="PROSITE" id="PS50020">
    <property type="entry name" value="WW_DOMAIN_2"/>
    <property type="match status" value="2"/>
</dbReference>
<feature type="compositionally biased region" description="Basic and acidic residues" evidence="2">
    <location>
        <begin position="631"/>
        <end position="642"/>
    </location>
</feature>
<feature type="coiled-coil region" evidence="1">
    <location>
        <begin position="1159"/>
        <end position="1249"/>
    </location>
</feature>
<dbReference type="SUPFAM" id="SSF51045">
    <property type="entry name" value="WW domain"/>
    <property type="match status" value="2"/>
</dbReference>
<dbReference type="PANTHER" id="PTHR12752">
    <property type="entry name" value="PHOSPHOINOSITOL 3-PHOSPHATE-BINDING PROTEIN"/>
    <property type="match status" value="1"/>
</dbReference>
<feature type="compositionally biased region" description="Low complexity" evidence="2">
    <location>
        <begin position="597"/>
        <end position="609"/>
    </location>
</feature>
<evidence type="ECO:0000313" key="5">
    <source>
        <dbReference type="EMBL" id="CAG5116219.1"/>
    </source>
</evidence>
<feature type="compositionally biased region" description="Polar residues" evidence="2">
    <location>
        <begin position="318"/>
        <end position="327"/>
    </location>
</feature>
<keyword evidence="6" id="KW-1185">Reference proteome</keyword>
<feature type="region of interest" description="Disordered" evidence="2">
    <location>
        <begin position="570"/>
        <end position="712"/>
    </location>
</feature>
<dbReference type="Pfam" id="PF00169">
    <property type="entry name" value="PH"/>
    <property type="match status" value="1"/>
</dbReference>
<feature type="domain" description="WW" evidence="4">
    <location>
        <begin position="53"/>
        <end position="86"/>
    </location>
</feature>
<keyword evidence="1" id="KW-0175">Coiled coil</keyword>
<feature type="region of interest" description="Disordered" evidence="2">
    <location>
        <begin position="79"/>
        <end position="131"/>
    </location>
</feature>
<gene>
    <name evidence="5" type="ORF">CUNI_LOCUS1777</name>
</gene>
<dbReference type="CDD" id="cd00201">
    <property type="entry name" value="WW"/>
    <property type="match status" value="2"/>
</dbReference>
<dbReference type="InterPro" id="IPR011993">
    <property type="entry name" value="PH-like_dom_sf"/>
</dbReference>
<evidence type="ECO:0000259" key="4">
    <source>
        <dbReference type="PROSITE" id="PS50020"/>
    </source>
</evidence>
<protein>
    <submittedName>
        <fullName evidence="5">Uncharacterized protein</fullName>
    </submittedName>
</protein>
<feature type="region of interest" description="Disordered" evidence="2">
    <location>
        <begin position="239"/>
        <end position="327"/>
    </location>
</feature>
<dbReference type="InterPro" id="IPR001849">
    <property type="entry name" value="PH_domain"/>
</dbReference>
<feature type="domain" description="PH" evidence="3">
    <location>
        <begin position="134"/>
        <end position="234"/>
    </location>
</feature>
<feature type="compositionally biased region" description="Basic and acidic residues" evidence="2">
    <location>
        <begin position="458"/>
        <end position="472"/>
    </location>
</feature>